<proteinExistence type="predicted"/>
<reference evidence="1" key="1">
    <citation type="submission" date="2021-06" db="EMBL/GenBank/DDBJ databases">
        <authorList>
            <person name="Kallberg Y."/>
            <person name="Tangrot J."/>
            <person name="Rosling A."/>
        </authorList>
    </citation>
    <scope>NUCLEOTIDE SEQUENCE</scope>
    <source>
        <strain evidence="1">CL356</strain>
    </source>
</reference>
<evidence type="ECO:0000313" key="1">
    <source>
        <dbReference type="EMBL" id="CAG8681033.1"/>
    </source>
</evidence>
<feature type="non-terminal residue" evidence="1">
    <location>
        <position position="1"/>
    </location>
</feature>
<accession>A0ACA9NYD3</accession>
<evidence type="ECO:0000313" key="2">
    <source>
        <dbReference type="Proteomes" id="UP000789525"/>
    </source>
</evidence>
<name>A0ACA9NYD3_9GLOM</name>
<dbReference type="EMBL" id="CAJVPT010026808">
    <property type="protein sequence ID" value="CAG8681033.1"/>
    <property type="molecule type" value="Genomic_DNA"/>
</dbReference>
<dbReference type="Proteomes" id="UP000789525">
    <property type="component" value="Unassembled WGS sequence"/>
</dbReference>
<sequence>NQGIAINIQGPGQPAAITSTPPSRPISRKRFRKEVEEPHQPLPSTEQDKPAKRLRTDPLHVILRINDSQRTISQPHLSPPVQERVLPVVQAGTGPGSVVPSTAPTQTNSLVIRGAASRKLQLENGPPSAGAVMASPVEALPRPNIQHGKISITARFDGLNLRLGGQPARSIPQTTQPLTQKPSELSIRSRAGSSSIVKLNSRSEGGDPNQRHQSQQASNPTASRVPLMDRIHGVKSKTRPEQVTSPQTIFDRLGVTKDNTANSRAGPSTSWNTSIITLHGAIHAYSRHHWYLVALVCPIGIQCLLTRNNELFMEPPGWNVEGTEYLWTHEWSPGVFSTNVKSCTSTPQSSVSVSSISTSKSESVGSFATPGFEKSIRSQLD</sequence>
<keyword evidence="2" id="KW-1185">Reference proteome</keyword>
<protein>
    <submittedName>
        <fullName evidence="1">10471_t:CDS:1</fullName>
    </submittedName>
</protein>
<comment type="caution">
    <text evidence="1">The sequence shown here is derived from an EMBL/GenBank/DDBJ whole genome shotgun (WGS) entry which is preliminary data.</text>
</comment>
<organism evidence="1 2">
    <name type="scientific">Acaulospora colombiana</name>
    <dbReference type="NCBI Taxonomy" id="27376"/>
    <lineage>
        <taxon>Eukaryota</taxon>
        <taxon>Fungi</taxon>
        <taxon>Fungi incertae sedis</taxon>
        <taxon>Mucoromycota</taxon>
        <taxon>Glomeromycotina</taxon>
        <taxon>Glomeromycetes</taxon>
        <taxon>Diversisporales</taxon>
        <taxon>Acaulosporaceae</taxon>
        <taxon>Acaulospora</taxon>
    </lineage>
</organism>
<gene>
    <name evidence="1" type="ORF">ACOLOM_LOCUS9341</name>
</gene>